<feature type="signal peptide" evidence="1">
    <location>
        <begin position="1"/>
        <end position="35"/>
    </location>
</feature>
<protein>
    <submittedName>
        <fullName evidence="2">Uncharacterized protein</fullName>
    </submittedName>
</protein>
<sequence>MRFRLGSRLRIRSVASLVPFALAAFFVAPTPAAYAASCGPVTAGDVVAATPYLSTAYGPIAHGVQASSGAWGAARPGLYSPLTGGFNPTGSNLAVVNASWGQNWSVASSDGVNAVFCGYVILSSPYGQVVYGVQYSGSQGRWGNFNRSSNLFYPDNGGWHPLA</sequence>
<keyword evidence="3" id="KW-1185">Reference proteome</keyword>
<organism evidence="2 3">
    <name type="scientific">Parafrankia colletiae</name>
    <dbReference type="NCBI Taxonomy" id="573497"/>
    <lineage>
        <taxon>Bacteria</taxon>
        <taxon>Bacillati</taxon>
        <taxon>Actinomycetota</taxon>
        <taxon>Actinomycetes</taxon>
        <taxon>Frankiales</taxon>
        <taxon>Frankiaceae</taxon>
        <taxon>Parafrankia</taxon>
    </lineage>
</organism>
<evidence type="ECO:0000313" key="2">
    <source>
        <dbReference type="EMBL" id="OHV37606.1"/>
    </source>
</evidence>
<dbReference type="Proteomes" id="UP000179627">
    <property type="component" value="Unassembled WGS sequence"/>
</dbReference>
<proteinExistence type="predicted"/>
<name>A0A1S1QVH9_9ACTN</name>
<evidence type="ECO:0000256" key="1">
    <source>
        <dbReference type="SAM" id="SignalP"/>
    </source>
</evidence>
<gene>
    <name evidence="2" type="ORF">CC117_16610</name>
</gene>
<keyword evidence="1" id="KW-0732">Signal</keyword>
<dbReference type="OrthoDB" id="3406160at2"/>
<dbReference type="EMBL" id="MBLM01000112">
    <property type="protein sequence ID" value="OHV37606.1"/>
    <property type="molecule type" value="Genomic_DNA"/>
</dbReference>
<evidence type="ECO:0000313" key="3">
    <source>
        <dbReference type="Proteomes" id="UP000179627"/>
    </source>
</evidence>
<comment type="caution">
    <text evidence="2">The sequence shown here is derived from an EMBL/GenBank/DDBJ whole genome shotgun (WGS) entry which is preliminary data.</text>
</comment>
<feature type="chain" id="PRO_5010291169" evidence="1">
    <location>
        <begin position="36"/>
        <end position="163"/>
    </location>
</feature>
<accession>A0A1S1QVH9</accession>
<reference evidence="3" key="1">
    <citation type="submission" date="2016-07" db="EMBL/GenBank/DDBJ databases">
        <title>Sequence Frankia sp. strain CcI1.17.</title>
        <authorList>
            <person name="Ghodhbane-Gtari F."/>
            <person name="Swanson E."/>
            <person name="Gueddou A."/>
            <person name="Morris K."/>
            <person name="Hezbri K."/>
            <person name="Ktari A."/>
            <person name="Nouioui I."/>
            <person name="Abebe-Akele F."/>
            <person name="Simpson S."/>
            <person name="Thomas K."/>
            <person name="Gtari M."/>
            <person name="Tisa L.S."/>
            <person name="Hurst S."/>
        </authorList>
    </citation>
    <scope>NUCLEOTIDE SEQUENCE [LARGE SCALE GENOMIC DNA]</scope>
    <source>
        <strain evidence="3">Cc1.17</strain>
    </source>
</reference>
<dbReference type="AlphaFoldDB" id="A0A1S1QVH9"/>